<dbReference type="GO" id="GO:0000160">
    <property type="term" value="P:phosphorelay signal transduction system"/>
    <property type="evidence" value="ECO:0007669"/>
    <property type="project" value="InterPro"/>
</dbReference>
<dbReference type="InterPro" id="IPR050595">
    <property type="entry name" value="Bact_response_regulator"/>
</dbReference>
<dbReference type="Proteomes" id="UP000217289">
    <property type="component" value="Chromosome"/>
</dbReference>
<dbReference type="SMART" id="SM00448">
    <property type="entry name" value="REC"/>
    <property type="match status" value="1"/>
</dbReference>
<dbReference type="InterPro" id="IPR001789">
    <property type="entry name" value="Sig_transdc_resp-reg_receiver"/>
</dbReference>
<protein>
    <recommendedName>
        <fullName evidence="3">Response regulatory domain-containing protein</fullName>
    </recommendedName>
</protein>
<dbReference type="Gene3D" id="3.40.50.2300">
    <property type="match status" value="1"/>
</dbReference>
<evidence type="ECO:0000259" key="3">
    <source>
        <dbReference type="PROSITE" id="PS50110"/>
    </source>
</evidence>
<sequence length="134" mass="14698">MLSPIVLISDDEPLVVSALAREARRTGLASVADTTSRHVLELARQHRPAVIILDIHQREDGRDLLARLKQDPETRECKVVILSGVEDQFTRHVCFELGADAYEVKPFDHTFMTRVARMAGLLALSAQGPAASGA</sequence>
<dbReference type="KEGG" id="mbd:MEBOL_001933"/>
<dbReference type="PROSITE" id="PS50110">
    <property type="entry name" value="RESPONSE_REGULATORY"/>
    <property type="match status" value="1"/>
</dbReference>
<dbReference type="EMBL" id="CP022163">
    <property type="protein sequence ID" value="ATB28485.1"/>
    <property type="molecule type" value="Genomic_DNA"/>
</dbReference>
<dbReference type="SUPFAM" id="SSF52172">
    <property type="entry name" value="CheY-like"/>
    <property type="match status" value="1"/>
</dbReference>
<dbReference type="OrthoDB" id="5514768at2"/>
<dbReference type="RefSeq" id="WP_095977163.1">
    <property type="nucleotide sequence ID" value="NZ_CP022163.1"/>
</dbReference>
<organism evidence="4 5">
    <name type="scientific">Melittangium boletus DSM 14713</name>
    <dbReference type="NCBI Taxonomy" id="1294270"/>
    <lineage>
        <taxon>Bacteria</taxon>
        <taxon>Pseudomonadati</taxon>
        <taxon>Myxococcota</taxon>
        <taxon>Myxococcia</taxon>
        <taxon>Myxococcales</taxon>
        <taxon>Cystobacterineae</taxon>
        <taxon>Archangiaceae</taxon>
        <taxon>Melittangium</taxon>
    </lineage>
</organism>
<dbReference type="PANTHER" id="PTHR44591:SF18">
    <property type="entry name" value="REGULATORY PROTEIN"/>
    <property type="match status" value="1"/>
</dbReference>
<reference evidence="4 5" key="1">
    <citation type="submission" date="2017-06" db="EMBL/GenBank/DDBJ databases">
        <authorList>
            <person name="Kim H.J."/>
            <person name="Triplett B.A."/>
        </authorList>
    </citation>
    <scope>NUCLEOTIDE SEQUENCE [LARGE SCALE GENOMIC DNA]</scope>
    <source>
        <strain evidence="4 5">DSM 14713</strain>
    </source>
</reference>
<proteinExistence type="predicted"/>
<dbReference type="Pfam" id="PF00072">
    <property type="entry name" value="Response_reg"/>
    <property type="match status" value="1"/>
</dbReference>
<dbReference type="InterPro" id="IPR011006">
    <property type="entry name" value="CheY-like_superfamily"/>
</dbReference>
<keyword evidence="1 2" id="KW-0597">Phosphoprotein</keyword>
<accession>A0A250I9R4</accession>
<dbReference type="PANTHER" id="PTHR44591">
    <property type="entry name" value="STRESS RESPONSE REGULATOR PROTEIN 1"/>
    <property type="match status" value="1"/>
</dbReference>
<feature type="domain" description="Response regulatory" evidence="3">
    <location>
        <begin position="5"/>
        <end position="120"/>
    </location>
</feature>
<name>A0A250I9R4_9BACT</name>
<evidence type="ECO:0000256" key="1">
    <source>
        <dbReference type="ARBA" id="ARBA00022553"/>
    </source>
</evidence>
<evidence type="ECO:0000256" key="2">
    <source>
        <dbReference type="PROSITE-ProRule" id="PRU00169"/>
    </source>
</evidence>
<keyword evidence="5" id="KW-1185">Reference proteome</keyword>
<dbReference type="AlphaFoldDB" id="A0A250I9R4"/>
<gene>
    <name evidence="4" type="ORF">MEBOL_001933</name>
</gene>
<evidence type="ECO:0000313" key="4">
    <source>
        <dbReference type="EMBL" id="ATB28485.1"/>
    </source>
</evidence>
<feature type="modified residue" description="4-aspartylphosphate" evidence="2">
    <location>
        <position position="54"/>
    </location>
</feature>
<evidence type="ECO:0000313" key="5">
    <source>
        <dbReference type="Proteomes" id="UP000217289"/>
    </source>
</evidence>